<feature type="compositionally biased region" description="Low complexity" evidence="1">
    <location>
        <begin position="311"/>
        <end position="330"/>
    </location>
</feature>
<sequence length="394" mass="43270">MFYYTSYLVLHLIFLANVNCIAIESNTLLPISPTLLPEPTVLINRQNATSQNSNTTETSPTSAAVDLSNNTMSVVQTNTTEPESRFMQFYKQEYKSQILSADEKKIFSIAAKKLYGPSQEKNAERFLNTCYLTTLVSNKMDQLINCYEQFLKQDPSSRKSSSNSTKVPESANQFKRSVSGLAKRASNPASPAPDSTTNEPSLESSTQPSSENSDSPKLEKSKASYDLSDDGIEKTCSYSFNDEEAKGLNTMYPELFYAFKKMKSNKGMCLGTEFGMCSGNDNDVVANPDILELNKAPPVSPTVVQATSPEPKNSLPPSSPAANGNSPTSAEEARKSILTKLEEESSYKFVSGKQIVYQDGLKFKVWFDTIRDSIGCSNPPTPSVSETLQPKPVL</sequence>
<keyword evidence="2" id="KW-0732">Signal</keyword>
<feature type="compositionally biased region" description="Basic and acidic residues" evidence="1">
    <location>
        <begin position="214"/>
        <end position="223"/>
    </location>
</feature>
<dbReference type="OrthoDB" id="5597464at2759"/>
<comment type="caution">
    <text evidence="3">The sequence shown here is derived from an EMBL/GenBank/DDBJ whole genome shotgun (WGS) entry which is preliminary data.</text>
</comment>
<feature type="region of interest" description="Disordered" evidence="1">
    <location>
        <begin position="154"/>
        <end position="226"/>
    </location>
</feature>
<keyword evidence="4" id="KW-1185">Reference proteome</keyword>
<gene>
    <name evidence="3" type="ORF">AYI68_g5533</name>
</gene>
<dbReference type="AlphaFoldDB" id="A0A1R0GU05"/>
<feature type="compositionally biased region" description="Polar residues" evidence="1">
    <location>
        <begin position="165"/>
        <end position="176"/>
    </location>
</feature>
<evidence type="ECO:0000256" key="1">
    <source>
        <dbReference type="SAM" id="MobiDB-lite"/>
    </source>
</evidence>
<proteinExistence type="predicted"/>
<dbReference type="EMBL" id="LSSL01003541">
    <property type="protein sequence ID" value="OLY80367.1"/>
    <property type="molecule type" value="Genomic_DNA"/>
</dbReference>
<organism evidence="3 4">
    <name type="scientific">Smittium mucronatum</name>
    <dbReference type="NCBI Taxonomy" id="133383"/>
    <lineage>
        <taxon>Eukaryota</taxon>
        <taxon>Fungi</taxon>
        <taxon>Fungi incertae sedis</taxon>
        <taxon>Zoopagomycota</taxon>
        <taxon>Kickxellomycotina</taxon>
        <taxon>Harpellomycetes</taxon>
        <taxon>Harpellales</taxon>
        <taxon>Legeriomycetaceae</taxon>
        <taxon>Smittium</taxon>
    </lineage>
</organism>
<feature type="compositionally biased region" description="Polar residues" evidence="1">
    <location>
        <begin position="187"/>
        <end position="213"/>
    </location>
</feature>
<protein>
    <submittedName>
        <fullName evidence="3">Uncharacterized protein</fullName>
    </submittedName>
</protein>
<accession>A0A1R0GU05</accession>
<evidence type="ECO:0000256" key="2">
    <source>
        <dbReference type="SAM" id="SignalP"/>
    </source>
</evidence>
<feature type="chain" id="PRO_5012367518" evidence="2">
    <location>
        <begin position="21"/>
        <end position="394"/>
    </location>
</feature>
<feature type="signal peptide" evidence="2">
    <location>
        <begin position="1"/>
        <end position="20"/>
    </location>
</feature>
<name>A0A1R0GU05_9FUNG</name>
<reference evidence="3 4" key="1">
    <citation type="journal article" date="2016" name="Mol. Biol. Evol.">
        <title>Genome-Wide Survey of Gut Fungi (Harpellales) Reveals the First Horizontally Transferred Ubiquitin Gene from a Mosquito Host.</title>
        <authorList>
            <person name="Wang Y."/>
            <person name="White M.M."/>
            <person name="Kvist S."/>
            <person name="Moncalvo J.M."/>
        </authorList>
    </citation>
    <scope>NUCLEOTIDE SEQUENCE [LARGE SCALE GENOMIC DNA]</scope>
    <source>
        <strain evidence="3 4">ALG-7-W6</strain>
    </source>
</reference>
<feature type="region of interest" description="Disordered" evidence="1">
    <location>
        <begin position="296"/>
        <end position="334"/>
    </location>
</feature>
<dbReference type="Proteomes" id="UP000187455">
    <property type="component" value="Unassembled WGS sequence"/>
</dbReference>
<evidence type="ECO:0000313" key="3">
    <source>
        <dbReference type="EMBL" id="OLY80367.1"/>
    </source>
</evidence>
<evidence type="ECO:0000313" key="4">
    <source>
        <dbReference type="Proteomes" id="UP000187455"/>
    </source>
</evidence>